<dbReference type="RefSeq" id="WP_090741884.1">
    <property type="nucleotide sequence ID" value="NZ_FMVT01000004.1"/>
</dbReference>
<gene>
    <name evidence="2" type="ORF">SAMN05660710_01508</name>
</gene>
<evidence type="ECO:0000259" key="1">
    <source>
        <dbReference type="Pfam" id="PF13524"/>
    </source>
</evidence>
<protein>
    <submittedName>
        <fullName evidence="2">Spore maturation protein CgeB</fullName>
    </submittedName>
</protein>
<name>A0A1G5FRK8_9RHOB</name>
<dbReference type="InterPro" id="IPR055259">
    <property type="entry name" value="YkvP/CgeB_Glyco_trans-like"/>
</dbReference>
<dbReference type="STRING" id="336292.SAMN05660710_01508"/>
<dbReference type="SUPFAM" id="SSF53756">
    <property type="entry name" value="UDP-Glycosyltransferase/glycogen phosphorylase"/>
    <property type="match status" value="1"/>
</dbReference>
<keyword evidence="3" id="KW-1185">Reference proteome</keyword>
<dbReference type="EMBL" id="FMVT01000004">
    <property type="protein sequence ID" value="SCY41228.1"/>
    <property type="molecule type" value="Genomic_DNA"/>
</dbReference>
<dbReference type="Pfam" id="PF13524">
    <property type="entry name" value="Glyco_trans_1_2"/>
    <property type="match status" value="1"/>
</dbReference>
<reference evidence="2 3" key="1">
    <citation type="submission" date="2016-10" db="EMBL/GenBank/DDBJ databases">
        <authorList>
            <person name="de Groot N.N."/>
        </authorList>
    </citation>
    <scope>NUCLEOTIDE SEQUENCE [LARGE SCALE GENOMIC DNA]</scope>
    <source>
        <strain evidence="2 3">CGMCC 1.8925</strain>
    </source>
</reference>
<dbReference type="AlphaFoldDB" id="A0A1G5FRK8"/>
<dbReference type="Proteomes" id="UP000199502">
    <property type="component" value="Unassembled WGS sequence"/>
</dbReference>
<evidence type="ECO:0000313" key="2">
    <source>
        <dbReference type="EMBL" id="SCY41228.1"/>
    </source>
</evidence>
<accession>A0A1G5FRK8</accession>
<dbReference type="OrthoDB" id="9774625at2"/>
<proteinExistence type="predicted"/>
<sequence length="364" mass="40905">MSGEIVIFGLSLSSSWGNGHATTFRALLRGLHAEGRRVLFLERRQPWYQENQDLADPDFCELRFYDEIPEALARYRDRLEDAEAVIVGSYVPEGQRLIDALDRLPLRQLCFYDIDTPVTMDLLDKGDETHLARRQMPRFDAYFSFSGGKVLDRLREVYGTPNPQPLYCAVDEGAYQPMEVPSRWDLGYLGTYSPDRQPGLEALLIEPARRLPQMRFVVAGSMFPGDIEWPENVERIEHLPPAQHAEFYNAQRFTLNITRAAMRRLGWSPSVRLFEAAACGTPIISDRWQGLDELLPEDRAVLIADGPDQVVEALTALPETRRQALAAEARRIVLSGHTGRARARELATQLALGAQSAPAAISAG</sequence>
<organism evidence="2 3">
    <name type="scientific">Paracoccus tibetensis</name>
    <dbReference type="NCBI Taxonomy" id="336292"/>
    <lineage>
        <taxon>Bacteria</taxon>
        <taxon>Pseudomonadati</taxon>
        <taxon>Pseudomonadota</taxon>
        <taxon>Alphaproteobacteria</taxon>
        <taxon>Rhodobacterales</taxon>
        <taxon>Paracoccaceae</taxon>
        <taxon>Paracoccus</taxon>
    </lineage>
</organism>
<feature type="domain" description="Spore protein YkvP/CgeB glycosyl transferase-like" evidence="1">
    <location>
        <begin position="202"/>
        <end position="346"/>
    </location>
</feature>
<dbReference type="Gene3D" id="3.40.50.2000">
    <property type="entry name" value="Glycogen Phosphorylase B"/>
    <property type="match status" value="1"/>
</dbReference>
<evidence type="ECO:0000313" key="3">
    <source>
        <dbReference type="Proteomes" id="UP000199502"/>
    </source>
</evidence>